<dbReference type="RefSeq" id="WP_052119090.1">
    <property type="nucleotide sequence ID" value="NZ_JDUV01000006.1"/>
</dbReference>
<name>A0A087A9U6_9BIFI</name>
<evidence type="ECO:0008006" key="4">
    <source>
        <dbReference type="Google" id="ProtNLM"/>
    </source>
</evidence>
<accession>A0A087A9U6</accession>
<proteinExistence type="predicted"/>
<dbReference type="InterPro" id="IPR043777">
    <property type="entry name" value="DUF5719"/>
</dbReference>
<dbReference type="AlphaFoldDB" id="A0A087A9U6"/>
<dbReference type="STRING" id="1437609.BCAL_0803"/>
<keyword evidence="1" id="KW-0472">Membrane</keyword>
<evidence type="ECO:0000256" key="1">
    <source>
        <dbReference type="SAM" id="Phobius"/>
    </source>
</evidence>
<keyword evidence="1" id="KW-0812">Transmembrane</keyword>
<feature type="transmembrane region" description="Helical" evidence="1">
    <location>
        <begin position="12"/>
        <end position="37"/>
    </location>
</feature>
<keyword evidence="1" id="KW-1133">Transmembrane helix</keyword>
<dbReference type="Proteomes" id="UP000029072">
    <property type="component" value="Unassembled WGS sequence"/>
</dbReference>
<evidence type="ECO:0000313" key="2">
    <source>
        <dbReference type="EMBL" id="KFI55546.1"/>
    </source>
</evidence>
<dbReference type="EMBL" id="JGYS01000005">
    <property type="protein sequence ID" value="KFI55546.1"/>
    <property type="molecule type" value="Genomic_DNA"/>
</dbReference>
<dbReference type="eggNOG" id="ENOG5032YJZ">
    <property type="taxonomic scope" value="Bacteria"/>
</dbReference>
<protein>
    <recommendedName>
        <fullName evidence="4">Organic solvents resistance ABC transporter permease</fullName>
    </recommendedName>
</protein>
<comment type="caution">
    <text evidence="2">The sequence shown here is derived from an EMBL/GenBank/DDBJ whole genome shotgun (WGS) entry which is preliminary data.</text>
</comment>
<sequence length="507" mass="51713">MNQTTSPIASRLWRVARVVLATLTSVVLIAAFVWLSIGSMPQWFVDRATSGVVASHRIIQQTVQSYCPARMTLPDATDWGDSEYRASDGDLTTSASFAAFGSVYASTASPFSASSSDAVLSLKAPANPRSTDAMVGRDKVDSDRLLETNLLEASEGSGHAGVIASHASKGDLRGISAATCVTPSMSSSFLLPGTGTGASRRMTIANPSSKATTVSLKVIGTSSSGTMSLSTSGTATVAAGGTTVVDLSAAAPDQDGLYVTITSDVMPVAAYVASVNADGLTPKGSDFTMPSSAASTLNAIPSVSQDDEITLYAYGSKAGDVNLSWVTDDGLSSIGRKALKDGRVTVLDLGKAPKGARGILATGDDDFVASARAIRSGADGQEDFASLAAVPVSHFDGAALPDGLDATITLINTTNKETTVTLTFMDDTGKAGDAKDVTIKANGASTLKGEGDAVLVESADRAVAWGVRLGGGGLDGAKVAGLAAYEPSSLTVREATIRSTQDNTIVR</sequence>
<reference evidence="2 3" key="1">
    <citation type="submission" date="2014-03" db="EMBL/GenBank/DDBJ databases">
        <title>Genomics of Bifidobacteria.</title>
        <authorList>
            <person name="Ventura M."/>
            <person name="Milani C."/>
            <person name="Lugli G.A."/>
        </authorList>
    </citation>
    <scope>NUCLEOTIDE SEQUENCE [LARGE SCALE GENOMIC DNA]</scope>
    <source>
        <strain evidence="2 3">DSM 23973</strain>
    </source>
</reference>
<dbReference type="OrthoDB" id="3240451at2"/>
<dbReference type="Pfam" id="PF18986">
    <property type="entry name" value="DUF5719"/>
    <property type="match status" value="1"/>
</dbReference>
<gene>
    <name evidence="2" type="ORF">BCAL_0803</name>
</gene>
<evidence type="ECO:0000313" key="3">
    <source>
        <dbReference type="Proteomes" id="UP000029072"/>
    </source>
</evidence>
<organism evidence="2 3">
    <name type="scientific">Bifidobacterium callitrichos DSM 23973</name>
    <dbReference type="NCBI Taxonomy" id="1437609"/>
    <lineage>
        <taxon>Bacteria</taxon>
        <taxon>Bacillati</taxon>
        <taxon>Actinomycetota</taxon>
        <taxon>Actinomycetes</taxon>
        <taxon>Bifidobacteriales</taxon>
        <taxon>Bifidobacteriaceae</taxon>
        <taxon>Bifidobacterium</taxon>
    </lineage>
</organism>